<dbReference type="OrthoDB" id="544103at2759"/>
<dbReference type="GO" id="GO:0009446">
    <property type="term" value="P:putrescine biosynthetic process"/>
    <property type="evidence" value="ECO:0007669"/>
    <property type="project" value="InterPro"/>
</dbReference>
<name>A0A072P1C3_9EURO</name>
<dbReference type="InterPro" id="IPR007466">
    <property type="entry name" value="Peptidyl-Arg-deiminase_porph"/>
</dbReference>
<dbReference type="Pfam" id="PF04371">
    <property type="entry name" value="PAD_porph"/>
    <property type="match status" value="1"/>
</dbReference>
<comment type="caution">
    <text evidence="2">The sequence shown here is derived from an EMBL/GenBank/DDBJ whole genome shotgun (WGS) entry which is preliminary data.</text>
</comment>
<evidence type="ECO:0000256" key="1">
    <source>
        <dbReference type="ARBA" id="ARBA00022801"/>
    </source>
</evidence>
<dbReference type="GO" id="GO:0004668">
    <property type="term" value="F:protein-arginine deiminase activity"/>
    <property type="evidence" value="ECO:0007669"/>
    <property type="project" value="InterPro"/>
</dbReference>
<dbReference type="SUPFAM" id="SSF55909">
    <property type="entry name" value="Pentein"/>
    <property type="match status" value="1"/>
</dbReference>
<dbReference type="RefSeq" id="XP_013256509.1">
    <property type="nucleotide sequence ID" value="XM_013401055.1"/>
</dbReference>
<dbReference type="STRING" id="1182545.A0A072P1C3"/>
<dbReference type="Gene3D" id="3.75.10.10">
    <property type="entry name" value="L-arginine/glycine Amidinotransferase, Chain A"/>
    <property type="match status" value="1"/>
</dbReference>
<evidence type="ECO:0000313" key="2">
    <source>
        <dbReference type="EMBL" id="KEF53919.1"/>
    </source>
</evidence>
<dbReference type="VEuPathDB" id="FungiDB:A1O9_09714"/>
<dbReference type="Proteomes" id="UP000027920">
    <property type="component" value="Unassembled WGS sequence"/>
</dbReference>
<dbReference type="GeneID" id="25284622"/>
<dbReference type="AlphaFoldDB" id="A0A072P1C3"/>
<reference evidence="2 3" key="1">
    <citation type="submission" date="2013-03" db="EMBL/GenBank/DDBJ databases">
        <title>The Genome Sequence of Exophiala aquamarina CBS 119918.</title>
        <authorList>
            <consortium name="The Broad Institute Genomics Platform"/>
            <person name="Cuomo C."/>
            <person name="de Hoog S."/>
            <person name="Gorbushina A."/>
            <person name="Walker B."/>
            <person name="Young S.K."/>
            <person name="Zeng Q."/>
            <person name="Gargeya S."/>
            <person name="Fitzgerald M."/>
            <person name="Haas B."/>
            <person name="Abouelleil A."/>
            <person name="Allen A.W."/>
            <person name="Alvarado L."/>
            <person name="Arachchi H.M."/>
            <person name="Berlin A.M."/>
            <person name="Chapman S.B."/>
            <person name="Gainer-Dewar J."/>
            <person name="Goldberg J."/>
            <person name="Griggs A."/>
            <person name="Gujja S."/>
            <person name="Hansen M."/>
            <person name="Howarth C."/>
            <person name="Imamovic A."/>
            <person name="Ireland A."/>
            <person name="Larimer J."/>
            <person name="McCowan C."/>
            <person name="Murphy C."/>
            <person name="Pearson M."/>
            <person name="Poon T.W."/>
            <person name="Priest M."/>
            <person name="Roberts A."/>
            <person name="Saif S."/>
            <person name="Shea T."/>
            <person name="Sisk P."/>
            <person name="Sykes S."/>
            <person name="Wortman J."/>
            <person name="Nusbaum C."/>
            <person name="Birren B."/>
        </authorList>
    </citation>
    <scope>NUCLEOTIDE SEQUENCE [LARGE SCALE GENOMIC DNA]</scope>
    <source>
        <strain evidence="2 3">CBS 119918</strain>
    </source>
</reference>
<organism evidence="2 3">
    <name type="scientific">Exophiala aquamarina CBS 119918</name>
    <dbReference type="NCBI Taxonomy" id="1182545"/>
    <lineage>
        <taxon>Eukaryota</taxon>
        <taxon>Fungi</taxon>
        <taxon>Dikarya</taxon>
        <taxon>Ascomycota</taxon>
        <taxon>Pezizomycotina</taxon>
        <taxon>Eurotiomycetes</taxon>
        <taxon>Chaetothyriomycetidae</taxon>
        <taxon>Chaetothyriales</taxon>
        <taxon>Herpotrichiellaceae</taxon>
        <taxon>Exophiala</taxon>
    </lineage>
</organism>
<evidence type="ECO:0000313" key="3">
    <source>
        <dbReference type="Proteomes" id="UP000027920"/>
    </source>
</evidence>
<accession>A0A072P1C3</accession>
<keyword evidence="1" id="KW-0378">Hydrolase</keyword>
<evidence type="ECO:0008006" key="4">
    <source>
        <dbReference type="Google" id="ProtNLM"/>
    </source>
</evidence>
<dbReference type="HOGENOM" id="CLU_037682_2_0_1"/>
<dbReference type="GO" id="GO:0047632">
    <property type="term" value="F:agmatine deiminase activity"/>
    <property type="evidence" value="ECO:0007669"/>
    <property type="project" value="TreeGrafter"/>
</dbReference>
<dbReference type="PANTHER" id="PTHR31377:SF0">
    <property type="entry name" value="AGMATINE DEIMINASE-RELATED"/>
    <property type="match status" value="1"/>
</dbReference>
<dbReference type="EMBL" id="AMGV01000011">
    <property type="protein sequence ID" value="KEF53919.1"/>
    <property type="molecule type" value="Genomic_DNA"/>
</dbReference>
<proteinExistence type="predicted"/>
<keyword evidence="3" id="KW-1185">Reference proteome</keyword>
<protein>
    <recommendedName>
        <fullName evidence="4">Agmatine deiminase</fullName>
    </recommendedName>
</protein>
<gene>
    <name evidence="2" type="ORF">A1O9_09714</name>
</gene>
<dbReference type="PANTHER" id="PTHR31377">
    <property type="entry name" value="AGMATINE DEIMINASE-RELATED"/>
    <property type="match status" value="1"/>
</dbReference>
<sequence length="359" mass="39239">MAAIRCVQNGADQETLRSNQHGSFRMPAESSPHSYTIMGFPSMESAESQEHLEALQSEVTSIANAISRFEPVHLYASEKLIQQAQSMVSDNVSIRPATLNELWVRDSAPVFVQDLSTGRRTAVNFNFSYWGGKLPRIGDENVASQIASQANEAMVTSKLTLEGGGIEHDGEGTFLGTESCIINDNRNPGMSKSDVEVELRNKLGVSHFIWIPGIKGFDITDYHIDALARFTSPGVVLLSKPSPNADEIVIDAYKSARAILTSGKDAKGRSLTIHDCEEPDTKLLGPPDKFNEVIGTYANYLLVNGGVIMPKFGQEKQDTSAMQLFNRLFPGREVVQVPLNMLPRTGGGIHCCTQQVPEI</sequence>